<dbReference type="Proteomes" id="UP000177955">
    <property type="component" value="Unassembled WGS sequence"/>
</dbReference>
<keyword evidence="1" id="KW-0472">Membrane</keyword>
<dbReference type="AlphaFoldDB" id="A0A1F4W0F0"/>
<evidence type="ECO:0000313" key="2">
    <source>
        <dbReference type="EMBL" id="OGC62503.1"/>
    </source>
</evidence>
<protein>
    <recommendedName>
        <fullName evidence="4">Zinc-ribbon domain-containing protein</fullName>
    </recommendedName>
</protein>
<keyword evidence="1" id="KW-0812">Transmembrane</keyword>
<organism evidence="2 3">
    <name type="scientific">candidate division WWE3 bacterium RIFOXYB1_FULL_42_27</name>
    <dbReference type="NCBI Taxonomy" id="1802638"/>
    <lineage>
        <taxon>Bacteria</taxon>
        <taxon>Katanobacteria</taxon>
    </lineage>
</organism>
<dbReference type="EMBL" id="MEVV01000024">
    <property type="protein sequence ID" value="OGC62503.1"/>
    <property type="molecule type" value="Genomic_DNA"/>
</dbReference>
<accession>A0A1F4W0F0</accession>
<proteinExistence type="predicted"/>
<feature type="transmembrane region" description="Helical" evidence="1">
    <location>
        <begin position="55"/>
        <end position="80"/>
    </location>
</feature>
<evidence type="ECO:0000256" key="1">
    <source>
        <dbReference type="SAM" id="Phobius"/>
    </source>
</evidence>
<name>A0A1F4W0F0_UNCKA</name>
<reference evidence="2 3" key="1">
    <citation type="journal article" date="2016" name="Nat. Commun.">
        <title>Thousands of microbial genomes shed light on interconnected biogeochemical processes in an aquifer system.</title>
        <authorList>
            <person name="Anantharaman K."/>
            <person name="Brown C.T."/>
            <person name="Hug L.A."/>
            <person name="Sharon I."/>
            <person name="Castelle C.J."/>
            <person name="Probst A.J."/>
            <person name="Thomas B.C."/>
            <person name="Singh A."/>
            <person name="Wilkins M.J."/>
            <person name="Karaoz U."/>
            <person name="Brodie E.L."/>
            <person name="Williams K.H."/>
            <person name="Hubbard S.S."/>
            <person name="Banfield J.F."/>
        </authorList>
    </citation>
    <scope>NUCLEOTIDE SEQUENCE [LARGE SCALE GENOMIC DNA]</scope>
</reference>
<gene>
    <name evidence="2" type="ORF">A2399_00920</name>
</gene>
<comment type="caution">
    <text evidence="2">The sequence shown here is derived from an EMBL/GenBank/DDBJ whole genome shotgun (WGS) entry which is preliminary data.</text>
</comment>
<evidence type="ECO:0000313" key="3">
    <source>
        <dbReference type="Proteomes" id="UP000177955"/>
    </source>
</evidence>
<sequence length="307" mass="33445">MSRNCPQCGRNLSKVDVFFCSSCGAVVGNSAGMTDKRYYQLSGGEKRKQTAGPSFSVWGLLAGAGVFLLLVASIIISTYLTNKAVANGKTMVETVFPKAVSSQNNAPVVTTVAEKEVTSGDKGIEVESFLPFDTNFAVVFYSPSDFTDALKFFGVENSFDQDFLKTANLSPFVIVVNPAEEPDSTNGISILFFPQSKVQPGSYKKYISGEFSEIISDNLVIVTSSTKMGDEIMQVAKGLKKGLDLNSYFVNIRNKIPETVRSKIFVFTDIGVGYVNKFDTGAMPESFKALVLSYMKSGSYYGFVQYE</sequence>
<evidence type="ECO:0008006" key="4">
    <source>
        <dbReference type="Google" id="ProtNLM"/>
    </source>
</evidence>
<keyword evidence="1" id="KW-1133">Transmembrane helix</keyword>